<protein>
    <submittedName>
        <fullName evidence="2">Uncharacterized protein</fullName>
    </submittedName>
</protein>
<name>A0A1R1PYY7_ZANCU</name>
<feature type="compositionally biased region" description="Polar residues" evidence="1">
    <location>
        <begin position="1"/>
        <end position="13"/>
    </location>
</feature>
<evidence type="ECO:0000256" key="1">
    <source>
        <dbReference type="SAM" id="MobiDB-lite"/>
    </source>
</evidence>
<proteinExistence type="predicted"/>
<gene>
    <name evidence="2" type="ORF">AX774_g244</name>
</gene>
<dbReference type="EMBL" id="LSSK01000011">
    <property type="protein sequence ID" value="OMH86172.1"/>
    <property type="molecule type" value="Genomic_DNA"/>
</dbReference>
<dbReference type="Proteomes" id="UP000188320">
    <property type="component" value="Unassembled WGS sequence"/>
</dbReference>
<dbReference type="AlphaFoldDB" id="A0A1R1PYY7"/>
<organism evidence="2 3">
    <name type="scientific">Zancudomyces culisetae</name>
    <name type="common">Gut fungus</name>
    <name type="synonym">Smittium culisetae</name>
    <dbReference type="NCBI Taxonomy" id="1213189"/>
    <lineage>
        <taxon>Eukaryota</taxon>
        <taxon>Fungi</taxon>
        <taxon>Fungi incertae sedis</taxon>
        <taxon>Zoopagomycota</taxon>
        <taxon>Kickxellomycotina</taxon>
        <taxon>Harpellomycetes</taxon>
        <taxon>Harpellales</taxon>
        <taxon>Legeriomycetaceae</taxon>
        <taxon>Zancudomyces</taxon>
    </lineage>
</organism>
<sequence length="298" mass="34050">MYSFTGSTKNTPRISLGGKKEKLGSAGIKDVYKNAIRERERRENERQRNKAASVIQAQYRRAVERRAFYVLQEKGLESEILEYESTKENGSNYKLQYHYLEVLLKSSVVFRGIRTKQDNMLLRRVLKMIEEREFGNIEAVNADSDFNPSKNSENEYIGNKIYKIHLLAGVLKVFLRKMTKGDAGFDNYQILDSQERAETLLNILKVIIRLGSQECQFYSDLNATEGYLWSLGQLLEQYYLNKDEICVNVLGLVSYLIIKAFEDADGTENDPEQSKNTIKYIVGGIVTKVGGSSTNTCP</sequence>
<keyword evidence="3" id="KW-1185">Reference proteome</keyword>
<evidence type="ECO:0000313" key="2">
    <source>
        <dbReference type="EMBL" id="OMH86172.1"/>
    </source>
</evidence>
<feature type="region of interest" description="Disordered" evidence="1">
    <location>
        <begin position="1"/>
        <end position="20"/>
    </location>
</feature>
<comment type="caution">
    <text evidence="2">The sequence shown here is derived from an EMBL/GenBank/DDBJ whole genome shotgun (WGS) entry which is preliminary data.</text>
</comment>
<reference evidence="3" key="1">
    <citation type="submission" date="2017-01" db="EMBL/GenBank/DDBJ databases">
        <authorList>
            <person name="Wang Y."/>
            <person name="White M."/>
            <person name="Kvist S."/>
            <person name="Moncalvo J.-M."/>
        </authorList>
    </citation>
    <scope>NUCLEOTIDE SEQUENCE [LARGE SCALE GENOMIC DNA]</scope>
    <source>
        <strain evidence="3">COL-18-3</strain>
    </source>
</reference>
<dbReference type="PROSITE" id="PS50096">
    <property type="entry name" value="IQ"/>
    <property type="match status" value="1"/>
</dbReference>
<accession>A0A1R1PYY7</accession>
<evidence type="ECO:0000313" key="3">
    <source>
        <dbReference type="Proteomes" id="UP000188320"/>
    </source>
</evidence>